<accession>A0AAV9J1M3</accession>
<name>A0AAV9J1M3_CYACA</name>
<gene>
    <name evidence="1" type="ORF">CDCA_CDCA16G4244</name>
</gene>
<organism evidence="1 2">
    <name type="scientific">Cyanidium caldarium</name>
    <name type="common">Red alga</name>
    <dbReference type="NCBI Taxonomy" id="2771"/>
    <lineage>
        <taxon>Eukaryota</taxon>
        <taxon>Rhodophyta</taxon>
        <taxon>Bangiophyceae</taxon>
        <taxon>Cyanidiales</taxon>
        <taxon>Cyanidiaceae</taxon>
        <taxon>Cyanidium</taxon>
    </lineage>
</organism>
<keyword evidence="2" id="KW-1185">Reference proteome</keyword>
<protein>
    <submittedName>
        <fullName evidence="1">Uncharacterized protein</fullName>
    </submittedName>
</protein>
<reference evidence="1 2" key="1">
    <citation type="submission" date="2022-07" db="EMBL/GenBank/DDBJ databases">
        <title>Genome-wide signatures of adaptation to extreme environments.</title>
        <authorList>
            <person name="Cho C.H."/>
            <person name="Yoon H.S."/>
        </authorList>
    </citation>
    <scope>NUCLEOTIDE SEQUENCE [LARGE SCALE GENOMIC DNA]</scope>
    <source>
        <strain evidence="1 2">DBV 063 E5</strain>
    </source>
</reference>
<sequence>MHSPESAYERGRRERVRRNRELLHRLGLTSSTLESATLKSVGVSVARPSKRPRTASATLADRGVDHGAVWAPRRSRRLAARPTRVEHAEDSDRSRASDAEISVYRSLTSTKHQWCQLSQLQPYLGRAVPVPPQLGGQVKRSVIDAAAAATHPHPCFNRMSGVCEWRDAVMLFVNLPADRAPLAPDPIDAGGRATTTPPSSTGYANSFYQDGRLVVWFAQRTHTADAPLIRRLCSTATDQDGDAILLFCRLPPPHDRAYLYFGRLAHVRHDVHSTPIRFVFRLLEYPALIESCGALSAALRGDYPRAWRLAQLSRRDRT</sequence>
<evidence type="ECO:0000313" key="2">
    <source>
        <dbReference type="Proteomes" id="UP001301350"/>
    </source>
</evidence>
<dbReference type="AlphaFoldDB" id="A0AAV9J1M3"/>
<dbReference type="Proteomes" id="UP001301350">
    <property type="component" value="Unassembled WGS sequence"/>
</dbReference>
<comment type="caution">
    <text evidence="1">The sequence shown here is derived from an EMBL/GenBank/DDBJ whole genome shotgun (WGS) entry which is preliminary data.</text>
</comment>
<dbReference type="EMBL" id="JANCYW010000016">
    <property type="protein sequence ID" value="KAK4538219.1"/>
    <property type="molecule type" value="Genomic_DNA"/>
</dbReference>
<proteinExistence type="predicted"/>
<evidence type="ECO:0000313" key="1">
    <source>
        <dbReference type="EMBL" id="KAK4538219.1"/>
    </source>
</evidence>